<keyword evidence="1" id="KW-0472">Membrane</keyword>
<dbReference type="NCBIfam" id="TIGR04057">
    <property type="entry name" value="SusC_RagA_signa"/>
    <property type="match status" value="1"/>
</dbReference>
<evidence type="ECO:0000256" key="2">
    <source>
        <dbReference type="SAM" id="SignalP"/>
    </source>
</evidence>
<keyword evidence="1" id="KW-0998">Cell outer membrane</keyword>
<evidence type="ECO:0000259" key="3">
    <source>
        <dbReference type="Pfam" id="PF07715"/>
    </source>
</evidence>
<dbReference type="FunFam" id="2.170.130.10:FF:000003">
    <property type="entry name" value="SusC/RagA family TonB-linked outer membrane protein"/>
    <property type="match status" value="1"/>
</dbReference>
<dbReference type="PROSITE" id="PS52016">
    <property type="entry name" value="TONB_DEPENDENT_REC_3"/>
    <property type="match status" value="1"/>
</dbReference>
<dbReference type="Pfam" id="PF07715">
    <property type="entry name" value="Plug"/>
    <property type="match status" value="1"/>
</dbReference>
<dbReference type="OrthoDB" id="601197at2"/>
<proteinExistence type="inferred from homology"/>
<name>A0A327R9U3_9BACT</name>
<keyword evidence="1" id="KW-0813">Transport</keyword>
<keyword evidence="2" id="KW-0732">Signal</keyword>
<dbReference type="InterPro" id="IPR023996">
    <property type="entry name" value="TonB-dep_OMP_SusC/RagA"/>
</dbReference>
<dbReference type="AlphaFoldDB" id="A0A327R9U3"/>
<dbReference type="Gene3D" id="2.60.40.1120">
    <property type="entry name" value="Carboxypeptidase-like, regulatory domain"/>
    <property type="match status" value="1"/>
</dbReference>
<accession>A0A327R9U3</accession>
<evidence type="ECO:0000313" key="5">
    <source>
        <dbReference type="Proteomes" id="UP000249547"/>
    </source>
</evidence>
<comment type="caution">
    <text evidence="4">The sequence shown here is derived from an EMBL/GenBank/DDBJ whole genome shotgun (WGS) entry which is preliminary data.</text>
</comment>
<sequence length="1062" mass="117230">MSKKLSRGRSIPTARTVALCLSSLCLAAMGQDVYGAVPRYASAPGVTVTSANRQDVKISGVIKDKSGKPVPGATIKVVGTNRGTTSGIDGSFSVEADPKGSLEISYIGFKTQIVTINNSVLLDITLEAEEGNMNEVVVVGFGRQRKISLVGAQSTIKVSELKQPVANLTTVLAGRIAGIVAVQRSGEPGHDDGDFWVRGISSFTNGPTRPLVLVDGVERSIANIDAQDVESFTILKDASATAVYGVRGANGVIIVKTKTGRSGKPRINVEYNEGLTQFTKIPKMADGLTYMKLANEALETRGHTPKYSQEYINNTANNTDKYLYPNVDWMDAIFNSFGNNRRANMNVTGGGNTANYYVSLGFYDEKGMFKTDDLAKYNQAIKYRRYNFTSNLNVKVTPSTTMDLGIQGYISNGNYPGGAVNIDGNGNINLSSTYIFEQALWIPPVEYPIMYPSNFVPGRNPNGDQRNPYADVTRRGYANEFKNQLYSNVRLTQDLKMLVPGLSFTSMFSFDAFNANTLARTKREDTYVPDPVTPYKPDGSLNLVRTFQGNNFLGYNANRSGNRRFYTESSLNYDSTFGKHHVTALILYNQTDYLNPFAGDFTRSIPYRTRGVAGRATYSWKDRYFAEINAGYNGSENFAPNKRYGLFPAWGIGWVVSNENFFVNFKPVVSLLKFRFSDGKVGSGLLGSGDNARRFAYVTLLNDNATGYTFGSGRTGFAGINVSDYAVDVTWSTARKMDFGVDLRMFNDQLAITFDYFKEHRTGIFMQRAAVPSFVGLTNNPWGNLGVVDNQGIDASIEYNTKIGEVNIGLMGNITYNKDKVIENDQPIPKYPWMDRRGTNILSRYGYVAEGLFTSDEEIAKSPKPEGAGLKPGDIKYRDLNGDGKIDAFDQTRIGRGDLPKIVYGFGINLSYKNFNLGTFFQGQSDADVMLSGRGIMPFNGDGGVSNVYAVATDRWTPENPSQNVFYPRLAFGQAENYNNTLPSSWWVKDMSFLRLKSAELGYTLPKRWTKRAGIASSRIYLMGYNLLTFSKFKLWDVELSTSNGGVYPNITTFSAGINIQF</sequence>
<dbReference type="Gene3D" id="2.170.130.10">
    <property type="entry name" value="TonB-dependent receptor, plug domain"/>
    <property type="match status" value="1"/>
</dbReference>
<dbReference type="InterPro" id="IPR012910">
    <property type="entry name" value="Plug_dom"/>
</dbReference>
<keyword evidence="5" id="KW-1185">Reference proteome</keyword>
<dbReference type="Proteomes" id="UP000249547">
    <property type="component" value="Unassembled WGS sequence"/>
</dbReference>
<dbReference type="NCBIfam" id="TIGR04056">
    <property type="entry name" value="OMP_RagA_SusC"/>
    <property type="match status" value="1"/>
</dbReference>
<dbReference type="SUPFAM" id="SSF49464">
    <property type="entry name" value="Carboxypeptidase regulatory domain-like"/>
    <property type="match status" value="1"/>
</dbReference>
<dbReference type="InterPro" id="IPR039426">
    <property type="entry name" value="TonB-dep_rcpt-like"/>
</dbReference>
<comment type="subcellular location">
    <subcellularLocation>
        <location evidence="1">Cell outer membrane</location>
        <topology evidence="1">Multi-pass membrane protein</topology>
    </subcellularLocation>
</comment>
<keyword evidence="1" id="KW-0812">Transmembrane</keyword>
<feature type="domain" description="TonB-dependent receptor plug" evidence="3">
    <location>
        <begin position="150"/>
        <end position="252"/>
    </location>
</feature>
<evidence type="ECO:0000313" key="4">
    <source>
        <dbReference type="EMBL" id="RAJ10687.1"/>
    </source>
</evidence>
<comment type="similarity">
    <text evidence="1">Belongs to the TonB-dependent receptor family.</text>
</comment>
<gene>
    <name evidence="4" type="ORF">LX64_00293</name>
</gene>
<feature type="chain" id="PRO_5016442423" evidence="2">
    <location>
        <begin position="28"/>
        <end position="1062"/>
    </location>
</feature>
<reference evidence="4 5" key="1">
    <citation type="submission" date="2018-06" db="EMBL/GenBank/DDBJ databases">
        <title>Genomic Encyclopedia of Archaeal and Bacterial Type Strains, Phase II (KMG-II): from individual species to whole genera.</title>
        <authorList>
            <person name="Goeker M."/>
        </authorList>
    </citation>
    <scope>NUCLEOTIDE SEQUENCE [LARGE SCALE GENOMIC DNA]</scope>
    <source>
        <strain evidence="4 5">DSM 23857</strain>
    </source>
</reference>
<dbReference type="InterPro" id="IPR023997">
    <property type="entry name" value="TonB-dep_OMP_SusC/RagA_CS"/>
</dbReference>
<protein>
    <submittedName>
        <fullName evidence="4">TonB-linked SusC/RagA family outer membrane protein</fullName>
    </submittedName>
</protein>
<dbReference type="RefSeq" id="WP_111595820.1">
    <property type="nucleotide sequence ID" value="NZ_QLLL01000001.1"/>
</dbReference>
<dbReference type="InterPro" id="IPR037066">
    <property type="entry name" value="Plug_dom_sf"/>
</dbReference>
<dbReference type="Pfam" id="PF13715">
    <property type="entry name" value="CarbopepD_reg_2"/>
    <property type="match status" value="1"/>
</dbReference>
<dbReference type="InterPro" id="IPR008969">
    <property type="entry name" value="CarboxyPept-like_regulatory"/>
</dbReference>
<keyword evidence="1" id="KW-1134">Transmembrane beta strand</keyword>
<dbReference type="EMBL" id="QLLL01000001">
    <property type="protein sequence ID" value="RAJ10687.1"/>
    <property type="molecule type" value="Genomic_DNA"/>
</dbReference>
<evidence type="ECO:0000256" key="1">
    <source>
        <dbReference type="PROSITE-ProRule" id="PRU01360"/>
    </source>
</evidence>
<dbReference type="SUPFAM" id="SSF56935">
    <property type="entry name" value="Porins"/>
    <property type="match status" value="1"/>
</dbReference>
<dbReference type="GO" id="GO:0009279">
    <property type="term" value="C:cell outer membrane"/>
    <property type="evidence" value="ECO:0007669"/>
    <property type="project" value="UniProtKB-SubCell"/>
</dbReference>
<feature type="signal peptide" evidence="2">
    <location>
        <begin position="1"/>
        <end position="27"/>
    </location>
</feature>
<organism evidence="4 5">
    <name type="scientific">Chitinophaga skermanii</name>
    <dbReference type="NCBI Taxonomy" id="331697"/>
    <lineage>
        <taxon>Bacteria</taxon>
        <taxon>Pseudomonadati</taxon>
        <taxon>Bacteroidota</taxon>
        <taxon>Chitinophagia</taxon>
        <taxon>Chitinophagales</taxon>
        <taxon>Chitinophagaceae</taxon>
        <taxon>Chitinophaga</taxon>
    </lineage>
</organism>